<keyword evidence="4" id="KW-1185">Reference proteome</keyword>
<evidence type="ECO:0000313" key="3">
    <source>
        <dbReference type="EMBL" id="GGK73837.1"/>
    </source>
</evidence>
<keyword evidence="1" id="KW-0723">Serine/threonine-protein kinase</keyword>
<evidence type="ECO:0000313" key="4">
    <source>
        <dbReference type="Proteomes" id="UP000637788"/>
    </source>
</evidence>
<keyword evidence="1" id="KW-0808">Transferase</keyword>
<dbReference type="PANTHER" id="PTHR35526">
    <property type="entry name" value="ANTI-SIGMA-F FACTOR RSBW-RELATED"/>
    <property type="match status" value="1"/>
</dbReference>
<keyword evidence="1" id="KW-0418">Kinase</keyword>
<organism evidence="3 4">
    <name type="scientific">Streptomyces flaveus</name>
    <dbReference type="NCBI Taxonomy" id="66370"/>
    <lineage>
        <taxon>Bacteria</taxon>
        <taxon>Bacillati</taxon>
        <taxon>Actinomycetota</taxon>
        <taxon>Actinomycetes</taxon>
        <taxon>Kitasatosporales</taxon>
        <taxon>Streptomycetaceae</taxon>
        <taxon>Streptomyces</taxon>
        <taxon>Streptomyces aurantiacus group</taxon>
    </lineage>
</organism>
<proteinExistence type="predicted"/>
<dbReference type="CDD" id="cd16936">
    <property type="entry name" value="HATPase_RsbW-like"/>
    <property type="match status" value="1"/>
</dbReference>
<reference evidence="3" key="1">
    <citation type="journal article" date="2014" name="Int. J. Syst. Evol. Microbiol.">
        <title>Complete genome sequence of Corynebacterium casei LMG S-19264T (=DSM 44701T), isolated from a smear-ripened cheese.</title>
        <authorList>
            <consortium name="US DOE Joint Genome Institute (JGI-PGF)"/>
            <person name="Walter F."/>
            <person name="Albersmeier A."/>
            <person name="Kalinowski J."/>
            <person name="Ruckert C."/>
        </authorList>
    </citation>
    <scope>NUCLEOTIDE SEQUENCE</scope>
    <source>
        <strain evidence="3">JCM 3035</strain>
    </source>
</reference>
<dbReference type="Proteomes" id="UP000637788">
    <property type="component" value="Unassembled WGS sequence"/>
</dbReference>
<reference evidence="3" key="2">
    <citation type="submission" date="2020-09" db="EMBL/GenBank/DDBJ databases">
        <authorList>
            <person name="Sun Q."/>
            <person name="Ohkuma M."/>
        </authorList>
    </citation>
    <scope>NUCLEOTIDE SEQUENCE</scope>
    <source>
        <strain evidence="3">JCM 3035</strain>
    </source>
</reference>
<dbReference type="Pfam" id="PF13581">
    <property type="entry name" value="HATPase_c_2"/>
    <property type="match status" value="1"/>
</dbReference>
<protein>
    <recommendedName>
        <fullName evidence="2">Histidine kinase/HSP90-like ATPase domain-containing protein</fullName>
    </recommendedName>
</protein>
<name>A0A917QWM9_9ACTN</name>
<gene>
    <name evidence="3" type="ORF">GCM10010094_38510</name>
</gene>
<dbReference type="GO" id="GO:0004674">
    <property type="term" value="F:protein serine/threonine kinase activity"/>
    <property type="evidence" value="ECO:0007669"/>
    <property type="project" value="UniProtKB-KW"/>
</dbReference>
<dbReference type="InterPro" id="IPR050267">
    <property type="entry name" value="Anti-sigma-factor_SerPK"/>
</dbReference>
<dbReference type="EMBL" id="BMPQ01000008">
    <property type="protein sequence ID" value="GGK73837.1"/>
    <property type="molecule type" value="Genomic_DNA"/>
</dbReference>
<dbReference type="Gene3D" id="3.30.565.10">
    <property type="entry name" value="Histidine kinase-like ATPase, C-terminal domain"/>
    <property type="match status" value="1"/>
</dbReference>
<evidence type="ECO:0000256" key="1">
    <source>
        <dbReference type="ARBA" id="ARBA00022527"/>
    </source>
</evidence>
<dbReference type="RefSeq" id="WP_189323099.1">
    <property type="nucleotide sequence ID" value="NZ_BMPQ01000008.1"/>
</dbReference>
<dbReference type="InterPro" id="IPR036890">
    <property type="entry name" value="HATPase_C_sf"/>
</dbReference>
<dbReference type="AlphaFoldDB" id="A0A917QWM9"/>
<dbReference type="InterPro" id="IPR003594">
    <property type="entry name" value="HATPase_dom"/>
</dbReference>
<evidence type="ECO:0000259" key="2">
    <source>
        <dbReference type="Pfam" id="PF13581"/>
    </source>
</evidence>
<sequence length="106" mass="11134">MPPATPSAQWVPTEVITNAVQHTGTPTIKLETAVLADGVRVAVYDDGPAGLLLPPSEAAQDSEDGRGLLLVQTLAHAWGVGPAYSPGRTGKHVWFELQSPSAPLER</sequence>
<feature type="domain" description="Histidine kinase/HSP90-like ATPase" evidence="2">
    <location>
        <begin position="13"/>
        <end position="94"/>
    </location>
</feature>
<dbReference type="SUPFAM" id="SSF55874">
    <property type="entry name" value="ATPase domain of HSP90 chaperone/DNA topoisomerase II/histidine kinase"/>
    <property type="match status" value="1"/>
</dbReference>
<comment type="caution">
    <text evidence="3">The sequence shown here is derived from an EMBL/GenBank/DDBJ whole genome shotgun (WGS) entry which is preliminary data.</text>
</comment>
<accession>A0A917QWM9</accession>
<dbReference type="PANTHER" id="PTHR35526:SF3">
    <property type="entry name" value="ANTI-SIGMA-F FACTOR RSBW"/>
    <property type="match status" value="1"/>
</dbReference>